<dbReference type="Gene3D" id="1.10.510.10">
    <property type="entry name" value="Transferase(Phosphotransferase) domain 1"/>
    <property type="match status" value="1"/>
</dbReference>
<organism evidence="2 3">
    <name type="scientific">Bacillus manliponensis</name>
    <dbReference type="NCBI Taxonomy" id="574376"/>
    <lineage>
        <taxon>Bacteria</taxon>
        <taxon>Bacillati</taxon>
        <taxon>Bacillota</taxon>
        <taxon>Bacilli</taxon>
        <taxon>Bacillales</taxon>
        <taxon>Bacillaceae</taxon>
        <taxon>Bacillus</taxon>
        <taxon>Bacillus cereus group</taxon>
    </lineage>
</organism>
<dbReference type="Proteomes" id="UP000027822">
    <property type="component" value="Unassembled WGS sequence"/>
</dbReference>
<protein>
    <submittedName>
        <fullName evidence="2">Kinase</fullName>
    </submittedName>
</protein>
<keyword evidence="2" id="KW-0808">Transferase</keyword>
<feature type="domain" description="ABC1 atypical kinase-like" evidence="1">
    <location>
        <begin position="44"/>
        <end position="137"/>
    </location>
</feature>
<dbReference type="SUPFAM" id="SSF56112">
    <property type="entry name" value="Protein kinase-like (PK-like)"/>
    <property type="match status" value="1"/>
</dbReference>
<sequence length="185" mass="21820">MKKFFTKQKISRSDLREYKLIGDGKDGEIYQLTDEVCVKFFFLEETQERELEALLAGQSSSVIPHVYEYGHNYIVMEFIQGISLARHLKREGDIDEELTVKIVMMLEELRRIGFKRLDTEVRHILINEEGQLKVIDHKRAFTSYNEAPTKLLTGFKKFGLAHVFLKHVRKTKPDIYRRWAGKRAR</sequence>
<proteinExistence type="predicted"/>
<dbReference type="AlphaFoldDB" id="A0A073K935"/>
<dbReference type="InterPro" id="IPR011009">
    <property type="entry name" value="Kinase-like_dom_sf"/>
</dbReference>
<dbReference type="Pfam" id="PF03109">
    <property type="entry name" value="ABC1"/>
    <property type="match status" value="1"/>
</dbReference>
<evidence type="ECO:0000259" key="1">
    <source>
        <dbReference type="Pfam" id="PF03109"/>
    </source>
</evidence>
<dbReference type="STRING" id="574376.BAMA_03175"/>
<keyword evidence="3" id="KW-1185">Reference proteome</keyword>
<evidence type="ECO:0000313" key="3">
    <source>
        <dbReference type="Proteomes" id="UP000027822"/>
    </source>
</evidence>
<dbReference type="eggNOG" id="COG0515">
    <property type="taxonomic scope" value="Bacteria"/>
</dbReference>
<dbReference type="OrthoDB" id="820708at2"/>
<gene>
    <name evidence="2" type="ORF">BAMA_03175</name>
</gene>
<reference evidence="2 3" key="1">
    <citation type="submission" date="2014-06" db="EMBL/GenBank/DDBJ databases">
        <title>Draft genome sequence of Bacillus manliponensis JCM 15802 (MCCC 1A00708).</title>
        <authorList>
            <person name="Lai Q."/>
            <person name="Liu Y."/>
            <person name="Shao Z."/>
        </authorList>
    </citation>
    <scope>NUCLEOTIDE SEQUENCE [LARGE SCALE GENOMIC DNA]</scope>
    <source>
        <strain evidence="2 3">JCM 15802</strain>
    </source>
</reference>
<keyword evidence="2" id="KW-0418">Kinase</keyword>
<name>A0A073K935_9BACI</name>
<evidence type="ECO:0000313" key="2">
    <source>
        <dbReference type="EMBL" id="KEK18793.1"/>
    </source>
</evidence>
<comment type="caution">
    <text evidence="2">The sequence shown here is derived from an EMBL/GenBank/DDBJ whole genome shotgun (WGS) entry which is preliminary data.</text>
</comment>
<dbReference type="EMBL" id="JOTN01000011">
    <property type="protein sequence ID" value="KEK18793.1"/>
    <property type="molecule type" value="Genomic_DNA"/>
</dbReference>
<accession>A0A073K935</accession>
<dbReference type="RefSeq" id="WP_034639953.1">
    <property type="nucleotide sequence ID" value="NZ_CBCSJC010000012.1"/>
</dbReference>
<dbReference type="InterPro" id="IPR004147">
    <property type="entry name" value="ABC1_dom"/>
</dbReference>
<dbReference type="GO" id="GO:0016301">
    <property type="term" value="F:kinase activity"/>
    <property type="evidence" value="ECO:0007669"/>
    <property type="project" value="UniProtKB-KW"/>
</dbReference>